<reference evidence="1 2" key="1">
    <citation type="submission" date="2017-08" db="EMBL/GenBank/DDBJ databases">
        <title>Infants hospitalized years apart are colonized by the same room-sourced microbial strains.</title>
        <authorList>
            <person name="Brooks B."/>
            <person name="Olm M.R."/>
            <person name="Firek B.A."/>
            <person name="Baker R."/>
            <person name="Thomas B.C."/>
            <person name="Morowitz M.J."/>
            <person name="Banfield J.F."/>
        </authorList>
    </citation>
    <scope>NUCLEOTIDE SEQUENCE [LARGE SCALE GENOMIC DNA]</scope>
    <source>
        <strain evidence="1">S2_005_002_R2_33</strain>
    </source>
</reference>
<gene>
    <name evidence="1" type="ORF">DI555_08735</name>
</gene>
<dbReference type="GO" id="GO:0016811">
    <property type="term" value="F:hydrolase activity, acting on carbon-nitrogen (but not peptide) bonds, in linear amides"/>
    <property type="evidence" value="ECO:0007669"/>
    <property type="project" value="TreeGrafter"/>
</dbReference>
<dbReference type="SUPFAM" id="SSF102588">
    <property type="entry name" value="LmbE-like"/>
    <property type="match status" value="1"/>
</dbReference>
<dbReference type="Pfam" id="PF02585">
    <property type="entry name" value="PIG-L"/>
    <property type="match status" value="1"/>
</dbReference>
<dbReference type="InterPro" id="IPR003737">
    <property type="entry name" value="GlcNAc_PI_deacetylase-related"/>
</dbReference>
<comment type="caution">
    <text evidence="1">The sequence shown here is derived from an EMBL/GenBank/DDBJ whole genome shotgun (WGS) entry which is preliminary data.</text>
</comment>
<dbReference type="AlphaFoldDB" id="A0A2W5NPR3"/>
<name>A0A2W5NPR3_9SPHN</name>
<dbReference type="Gene3D" id="3.40.50.10320">
    <property type="entry name" value="LmbE-like"/>
    <property type="match status" value="1"/>
</dbReference>
<dbReference type="PANTHER" id="PTHR12993">
    <property type="entry name" value="N-ACETYLGLUCOSAMINYL-PHOSPHATIDYLINOSITOL DE-N-ACETYLASE-RELATED"/>
    <property type="match status" value="1"/>
</dbReference>
<evidence type="ECO:0000313" key="1">
    <source>
        <dbReference type="EMBL" id="PZQ55406.1"/>
    </source>
</evidence>
<dbReference type="PANTHER" id="PTHR12993:SF11">
    <property type="entry name" value="N-ACETYLGLUCOSAMINYL-PHOSPHATIDYLINOSITOL DE-N-ACETYLASE"/>
    <property type="match status" value="1"/>
</dbReference>
<evidence type="ECO:0000313" key="2">
    <source>
        <dbReference type="Proteomes" id="UP000249082"/>
    </source>
</evidence>
<organism evidence="1 2">
    <name type="scientific">Novosphingobium pentaromativorans</name>
    <dbReference type="NCBI Taxonomy" id="205844"/>
    <lineage>
        <taxon>Bacteria</taxon>
        <taxon>Pseudomonadati</taxon>
        <taxon>Pseudomonadota</taxon>
        <taxon>Alphaproteobacteria</taxon>
        <taxon>Sphingomonadales</taxon>
        <taxon>Sphingomonadaceae</taxon>
        <taxon>Novosphingobium</taxon>
    </lineage>
</organism>
<dbReference type="EMBL" id="QFPX01000006">
    <property type="protein sequence ID" value="PZQ55406.1"/>
    <property type="molecule type" value="Genomic_DNA"/>
</dbReference>
<dbReference type="InterPro" id="IPR024078">
    <property type="entry name" value="LmbE-like_dom_sf"/>
</dbReference>
<accession>A0A2W5NPR3</accession>
<proteinExistence type="predicted"/>
<protein>
    <submittedName>
        <fullName evidence="1">PIG-L domain-containing protein</fullName>
    </submittedName>
</protein>
<sequence length="227" mass="24843">MALEHYGKVLVVAPHPDDEILGCGGTMARMAAAGMDVQVVVVTSGRPPAFSEDGVARVQAEMRRAHAHIGVRQVHMLDFPAASLDIVPAAELNAALGRVVREVRPDTLFVPFLGDIHQDHQLAFLASMVAARPRDRTVPTRVLAYETLSETNWYAAPLTPPFVPNVHIDIAATLQRKLDAFAMFESQVRDFPDERSLITIEALARLRGSTVFSEAAEGFVLVRAIER</sequence>
<dbReference type="Proteomes" id="UP000249082">
    <property type="component" value="Unassembled WGS sequence"/>
</dbReference>